<feature type="transmembrane region" description="Helical" evidence="1">
    <location>
        <begin position="6"/>
        <end position="24"/>
    </location>
</feature>
<keyword evidence="1" id="KW-1133">Transmembrane helix</keyword>
<keyword evidence="1" id="KW-0472">Membrane</keyword>
<dbReference type="Proteomes" id="UP000467428">
    <property type="component" value="Chromosome"/>
</dbReference>
<dbReference type="InterPro" id="IPR002035">
    <property type="entry name" value="VWF_A"/>
</dbReference>
<gene>
    <name evidence="3" type="ORF">MARA_42780</name>
</gene>
<dbReference type="Pfam" id="PF13519">
    <property type="entry name" value="VWA_2"/>
    <property type="match status" value="1"/>
</dbReference>
<dbReference type="SUPFAM" id="SSF53300">
    <property type="entry name" value="vWA-like"/>
    <property type="match status" value="1"/>
</dbReference>
<feature type="domain" description="VWFA" evidence="2">
    <location>
        <begin position="80"/>
        <end position="195"/>
    </location>
</feature>
<protein>
    <recommendedName>
        <fullName evidence="2">VWFA domain-containing protein</fullName>
    </recommendedName>
</protein>
<dbReference type="Gene3D" id="3.40.50.410">
    <property type="entry name" value="von Willebrand factor, type A domain"/>
    <property type="match status" value="1"/>
</dbReference>
<dbReference type="RefSeq" id="WP_163920495.1">
    <property type="nucleotide sequence ID" value="NZ_AP022593.1"/>
</dbReference>
<sequence>MSFYPVLPPILLAIVAAVAVVARIASLRQLLSARRRTRTQVWRWAGVTAAVVLLLIAAARPVFGDDLQTTPAGAADGQPNVFLVVDRSPEMGVGDLPDGRTRMDAAREDIAAVVDRYPDARFAVIAFASGPSLEWPLSQDTWSLRSVLAAMEPYGDADVALTNVAAAGNVLRYQLIGARQQFPRANNLVFYVGSGASASEAPQRRFDVAEGSVDGGAVLGYGTTRGAPLPGRPAVRSTLDEPRLRAVAEQLGVPFVQRDGTGDTAAMFGDAGEPPQESGVTASARPTETYWAPAMLAAALLLLELSLTLRDLQRSRTRAVVT</sequence>
<keyword evidence="1" id="KW-0812">Transmembrane</keyword>
<dbReference type="InterPro" id="IPR036465">
    <property type="entry name" value="vWFA_dom_sf"/>
</dbReference>
<organism evidence="3 4">
    <name type="scientific">Mycolicibacterium arabiense</name>
    <dbReference type="NCBI Taxonomy" id="1286181"/>
    <lineage>
        <taxon>Bacteria</taxon>
        <taxon>Bacillati</taxon>
        <taxon>Actinomycetota</taxon>
        <taxon>Actinomycetes</taxon>
        <taxon>Mycobacteriales</taxon>
        <taxon>Mycobacteriaceae</taxon>
        <taxon>Mycolicibacterium</taxon>
    </lineage>
</organism>
<accession>A0A7I7S2Z2</accession>
<dbReference type="KEGG" id="marz:MARA_42780"/>
<keyword evidence="4" id="KW-1185">Reference proteome</keyword>
<dbReference type="EMBL" id="AP022593">
    <property type="protein sequence ID" value="BBY50810.1"/>
    <property type="molecule type" value="Genomic_DNA"/>
</dbReference>
<evidence type="ECO:0000313" key="3">
    <source>
        <dbReference type="EMBL" id="BBY50810.1"/>
    </source>
</evidence>
<evidence type="ECO:0000313" key="4">
    <source>
        <dbReference type="Proteomes" id="UP000467428"/>
    </source>
</evidence>
<evidence type="ECO:0000259" key="2">
    <source>
        <dbReference type="PROSITE" id="PS50234"/>
    </source>
</evidence>
<geneLocation type="plasmid" evidence="4">
    <name>pjcm18538 dna</name>
</geneLocation>
<dbReference type="AlphaFoldDB" id="A0A7I7S2Z2"/>
<dbReference type="PROSITE" id="PS50234">
    <property type="entry name" value="VWFA"/>
    <property type="match status" value="1"/>
</dbReference>
<feature type="transmembrane region" description="Helical" evidence="1">
    <location>
        <begin position="44"/>
        <end position="63"/>
    </location>
</feature>
<reference evidence="3 4" key="1">
    <citation type="journal article" date="2019" name="Emerg. Microbes Infect.">
        <title>Comprehensive subspecies identification of 175 nontuberculous mycobacteria species based on 7547 genomic profiles.</title>
        <authorList>
            <person name="Matsumoto Y."/>
            <person name="Kinjo T."/>
            <person name="Motooka D."/>
            <person name="Nabeya D."/>
            <person name="Jung N."/>
            <person name="Uechi K."/>
            <person name="Horii T."/>
            <person name="Iida T."/>
            <person name="Fujita J."/>
            <person name="Nakamura S."/>
        </authorList>
    </citation>
    <scope>NUCLEOTIDE SEQUENCE [LARGE SCALE GENOMIC DNA]</scope>
    <source>
        <strain evidence="3 4">JCM 18538</strain>
    </source>
</reference>
<name>A0A7I7S2Z2_9MYCO</name>
<proteinExistence type="predicted"/>
<evidence type="ECO:0000256" key="1">
    <source>
        <dbReference type="SAM" id="Phobius"/>
    </source>
</evidence>